<feature type="region of interest" description="Disordered" evidence="5">
    <location>
        <begin position="439"/>
        <end position="462"/>
    </location>
</feature>
<sequence>MQSQSFKLEEIQVNKIPGKYDYFLESVVCLLFGCSEFRRIFTQASRAQHSCYPKCIPCLLADVYNLVMTSKKLDVTNLKSRLSSLYKEKKVFQPNQPADAMECLNAILNAFHCKTIGDNSDGLNEESLNQSCESSCIAHSLFSLGVVENYKCECRSQFETEWDYSNYCQYFNIAEILVQANFDYSNDLLTVPLFKLKNYRSESNSDLSGNMMNNLQKKLSAAEADFCNQENCTKKKSKIEFKLQNPPSIYIVNVIWESDDAGHLDSFISTISITDSVTMRNIYGNSTNDAYNLRGILFYGRTHYEYALRTENFWAFKGLDDQCGWPELLKEITIMNYHPVCLVYEKSQRHFKLSIEKSELLEIEKLACECDHYENKVHEEYYNDLASDCSGLFKDRKLNIPAKEIIQNDRGKPANNIIESGIKSNISTAVNSGYSVPSRMKEDQERSVPKNQIPENPKVNPSRYNIGYEESPMSYASQTSEKSPDVMSSLEIQITPPKVKTWKCNCGLENPESWDVCTKCQGLKPGLKGWVCKSCTTVNSDNRLKCESCSLVKDTSNKNQEDYWMCNSCSSYNIGSRTNCSKCRNLKPKQENTIPKQPEIESKKVESNTEWLCRKCNGSNFNYSINCVFCRAPKQEKPVEEEKNDLWTCESCKTKNKATSKYCVKCYGNKPVIIDQPPSQNTSWKCSKCNTNNSSVSVRCSLCSALKVQTNDNWTCLCCAKVNANTTTICGSCKARKDTPKSQCSQCGVQIDPSKTMCDACSRPTTSEIWTCKFCYIQNTTTTCRKCSYSKVIAAVKVAEQKVVQQAKAPSIICSSCKSPTTIVTCPGCMKPTNLASSCVYCGKSLASANLCSNCKLKAPVVSANTNAKTKKCRCGYDNKFTAQRCLNCKRAL</sequence>
<dbReference type="PROSITE" id="PS50199">
    <property type="entry name" value="ZF_RANBP2_2"/>
    <property type="match status" value="5"/>
</dbReference>
<dbReference type="SMART" id="SM00547">
    <property type="entry name" value="ZnF_RBZ"/>
    <property type="match status" value="8"/>
</dbReference>
<feature type="domain" description="RanBP2-type" evidence="6">
    <location>
        <begin position="643"/>
        <end position="672"/>
    </location>
</feature>
<accession>A0A1R2BC41</accession>
<dbReference type="Proteomes" id="UP000187209">
    <property type="component" value="Unassembled WGS sequence"/>
</dbReference>
<evidence type="ECO:0000256" key="1">
    <source>
        <dbReference type="ARBA" id="ARBA00022723"/>
    </source>
</evidence>
<dbReference type="PROSITE" id="PS01358">
    <property type="entry name" value="ZF_RANBP2_1"/>
    <property type="match status" value="5"/>
</dbReference>
<evidence type="ECO:0000256" key="5">
    <source>
        <dbReference type="SAM" id="MobiDB-lite"/>
    </source>
</evidence>
<keyword evidence="1" id="KW-0479">Metal-binding</keyword>
<dbReference type="PROSITE" id="PS50235">
    <property type="entry name" value="USP_3"/>
    <property type="match status" value="1"/>
</dbReference>
<feature type="domain" description="RanBP2-type" evidence="6">
    <location>
        <begin position="680"/>
        <end position="709"/>
    </location>
</feature>
<dbReference type="Pfam" id="PF00641">
    <property type="entry name" value="Zn_ribbon_RanBP"/>
    <property type="match status" value="3"/>
</dbReference>
<dbReference type="SUPFAM" id="SSF57938">
    <property type="entry name" value="DnaJ/Hsp40 cysteine-rich domain"/>
    <property type="match status" value="1"/>
</dbReference>
<evidence type="ECO:0000313" key="9">
    <source>
        <dbReference type="Proteomes" id="UP000187209"/>
    </source>
</evidence>
<organism evidence="8 9">
    <name type="scientific">Stentor coeruleus</name>
    <dbReference type="NCBI Taxonomy" id="5963"/>
    <lineage>
        <taxon>Eukaryota</taxon>
        <taxon>Sar</taxon>
        <taxon>Alveolata</taxon>
        <taxon>Ciliophora</taxon>
        <taxon>Postciliodesmatophora</taxon>
        <taxon>Heterotrichea</taxon>
        <taxon>Heterotrichida</taxon>
        <taxon>Stentoridae</taxon>
        <taxon>Stentor</taxon>
    </lineage>
</organism>
<evidence type="ECO:0000256" key="2">
    <source>
        <dbReference type="ARBA" id="ARBA00022771"/>
    </source>
</evidence>
<evidence type="ECO:0008006" key="10">
    <source>
        <dbReference type="Google" id="ProtNLM"/>
    </source>
</evidence>
<dbReference type="GO" id="GO:0008270">
    <property type="term" value="F:zinc ion binding"/>
    <property type="evidence" value="ECO:0007669"/>
    <property type="project" value="UniProtKB-KW"/>
</dbReference>
<feature type="domain" description="USP" evidence="7">
    <location>
        <begin position="11"/>
        <end position="347"/>
    </location>
</feature>
<evidence type="ECO:0000259" key="7">
    <source>
        <dbReference type="PROSITE" id="PS50235"/>
    </source>
</evidence>
<feature type="compositionally biased region" description="Basic and acidic residues" evidence="5">
    <location>
        <begin position="439"/>
        <end position="448"/>
    </location>
</feature>
<keyword evidence="2 4" id="KW-0863">Zinc-finger</keyword>
<evidence type="ECO:0000256" key="4">
    <source>
        <dbReference type="PROSITE-ProRule" id="PRU00322"/>
    </source>
</evidence>
<proteinExistence type="predicted"/>
<keyword evidence="3" id="KW-0862">Zinc</keyword>
<dbReference type="Gene3D" id="3.90.70.10">
    <property type="entry name" value="Cysteine proteinases"/>
    <property type="match status" value="1"/>
</dbReference>
<evidence type="ECO:0000313" key="8">
    <source>
        <dbReference type="EMBL" id="OMJ74334.1"/>
    </source>
</evidence>
<dbReference type="InterPro" id="IPR001876">
    <property type="entry name" value="Znf_RanBP2"/>
</dbReference>
<protein>
    <recommendedName>
        <fullName evidence="10">RanBP2-type domain-containing protein</fullName>
    </recommendedName>
</protein>
<feature type="domain" description="RanBP2-type" evidence="6">
    <location>
        <begin position="524"/>
        <end position="555"/>
    </location>
</feature>
<name>A0A1R2BC41_9CILI</name>
<evidence type="ECO:0000259" key="6">
    <source>
        <dbReference type="PROSITE" id="PS50199"/>
    </source>
</evidence>
<dbReference type="EMBL" id="MPUH01000759">
    <property type="protein sequence ID" value="OMJ74334.1"/>
    <property type="molecule type" value="Genomic_DNA"/>
</dbReference>
<dbReference type="InterPro" id="IPR036410">
    <property type="entry name" value="HSP_DnaJ_Cys-rich_dom_sf"/>
</dbReference>
<comment type="caution">
    <text evidence="8">The sequence shown here is derived from an EMBL/GenBank/DDBJ whole genome shotgun (WGS) entry which is preliminary data.</text>
</comment>
<feature type="domain" description="RanBP2-type" evidence="6">
    <location>
        <begin position="560"/>
        <end position="589"/>
    </location>
</feature>
<dbReference type="SUPFAM" id="SSF54001">
    <property type="entry name" value="Cysteine proteinases"/>
    <property type="match status" value="1"/>
</dbReference>
<reference evidence="8 9" key="1">
    <citation type="submission" date="2016-11" db="EMBL/GenBank/DDBJ databases">
        <title>The macronuclear genome of Stentor coeruleus: a giant cell with tiny introns.</title>
        <authorList>
            <person name="Slabodnick M."/>
            <person name="Ruby J.G."/>
            <person name="Reiff S.B."/>
            <person name="Swart E.C."/>
            <person name="Gosai S."/>
            <person name="Prabakaran S."/>
            <person name="Witkowska E."/>
            <person name="Larue G.E."/>
            <person name="Fisher S."/>
            <person name="Freeman R.M."/>
            <person name="Gunawardena J."/>
            <person name="Chu W."/>
            <person name="Stover N.A."/>
            <person name="Gregory B.D."/>
            <person name="Nowacki M."/>
            <person name="Derisi J."/>
            <person name="Roy S.W."/>
            <person name="Marshall W.F."/>
            <person name="Sood P."/>
        </authorList>
    </citation>
    <scope>NUCLEOTIDE SEQUENCE [LARGE SCALE GENOMIC DNA]</scope>
    <source>
        <strain evidence="8">WM001</strain>
    </source>
</reference>
<evidence type="ECO:0000256" key="3">
    <source>
        <dbReference type="ARBA" id="ARBA00022833"/>
    </source>
</evidence>
<dbReference type="OrthoDB" id="261960at2759"/>
<keyword evidence="9" id="KW-1185">Reference proteome</keyword>
<dbReference type="InterPro" id="IPR038765">
    <property type="entry name" value="Papain-like_cys_pep_sf"/>
</dbReference>
<feature type="domain" description="RanBP2-type" evidence="6">
    <location>
        <begin position="606"/>
        <end position="636"/>
    </location>
</feature>
<gene>
    <name evidence="8" type="ORF">SteCoe_26784</name>
</gene>
<dbReference type="AlphaFoldDB" id="A0A1R2BC41"/>
<dbReference type="InterPro" id="IPR028889">
    <property type="entry name" value="USP"/>
</dbReference>